<name>A0AAP0HQ92_9MAGN</name>
<evidence type="ECO:0000313" key="1">
    <source>
        <dbReference type="EMBL" id="KAK9092877.1"/>
    </source>
</evidence>
<dbReference type="EMBL" id="JBBNAF010000012">
    <property type="protein sequence ID" value="KAK9092877.1"/>
    <property type="molecule type" value="Genomic_DNA"/>
</dbReference>
<evidence type="ECO:0000313" key="2">
    <source>
        <dbReference type="Proteomes" id="UP001420932"/>
    </source>
</evidence>
<comment type="caution">
    <text evidence="1">The sequence shown here is derived from an EMBL/GenBank/DDBJ whole genome shotgun (WGS) entry which is preliminary data.</text>
</comment>
<reference evidence="1 2" key="1">
    <citation type="submission" date="2024-01" db="EMBL/GenBank/DDBJ databases">
        <title>Genome assemblies of Stephania.</title>
        <authorList>
            <person name="Yang L."/>
        </authorList>
    </citation>
    <scope>NUCLEOTIDE SEQUENCE [LARGE SCALE GENOMIC DNA]</scope>
    <source>
        <strain evidence="1">YNDBR</strain>
        <tissue evidence="1">Leaf</tissue>
    </source>
</reference>
<keyword evidence="2" id="KW-1185">Reference proteome</keyword>
<accession>A0AAP0HQ92</accession>
<organism evidence="1 2">
    <name type="scientific">Stephania yunnanensis</name>
    <dbReference type="NCBI Taxonomy" id="152371"/>
    <lineage>
        <taxon>Eukaryota</taxon>
        <taxon>Viridiplantae</taxon>
        <taxon>Streptophyta</taxon>
        <taxon>Embryophyta</taxon>
        <taxon>Tracheophyta</taxon>
        <taxon>Spermatophyta</taxon>
        <taxon>Magnoliopsida</taxon>
        <taxon>Ranunculales</taxon>
        <taxon>Menispermaceae</taxon>
        <taxon>Menispermoideae</taxon>
        <taxon>Cissampelideae</taxon>
        <taxon>Stephania</taxon>
    </lineage>
</organism>
<protein>
    <submittedName>
        <fullName evidence="1">Uncharacterized protein</fullName>
    </submittedName>
</protein>
<gene>
    <name evidence="1" type="ORF">Syun_027788</name>
</gene>
<dbReference type="Proteomes" id="UP001420932">
    <property type="component" value="Unassembled WGS sequence"/>
</dbReference>
<dbReference type="AlphaFoldDB" id="A0AAP0HQ92"/>
<sequence length="53" mass="6202">MGKGGPKLTFHTRKVREGGPKLIFHYWEMEEGCDRLTASVKLLSLFMKWIKHI</sequence>
<proteinExistence type="predicted"/>